<accession>A0ABY9RKQ7</accession>
<dbReference type="Proteomes" id="UP001181355">
    <property type="component" value="Chromosome"/>
</dbReference>
<keyword evidence="2" id="KW-1185">Reference proteome</keyword>
<dbReference type="InterPro" id="IPR029058">
    <property type="entry name" value="AB_hydrolase_fold"/>
</dbReference>
<protein>
    <recommendedName>
        <fullName evidence="3">AB hydrolase-1 domain-containing protein</fullName>
    </recommendedName>
</protein>
<sequence>MATFTICYSGTDCYMDHGLVLRYPNEMASYNVESGYIPSKVHQLLSDKRKGAENQYKISTTLNGCGTPYNETCDQLPIRIWSEHMISDAPQSFDWEWECTGATRSTQVTLTNMALDSLNGLSIELIAIAGIAQMLNVTLHLVPKGKLDELREHWPDSGNMGYTLADLACPVTNKDPEVGDYTLRWSAADNVKIQQFLEVFDQVAIVGHSRGGVACIIASNYLGQFFPSLKLKILTLDPVPGPGNWWEVLAQIPAMENMEYIGIYAIDETSSGFNAVVPRVREGMGTQVKRKIWDPLASDSNPAGFIGWSAASYKLIYTRGRHATIPGSNSRFGQGEKDPHDDDIGSCGRLVFSFVVDQLIRWGVPLSPIDKVSVKKWLTQTLNAADKFTSMRAYTYEGWLAKKANMFFYYDARGISSSSGPRPSEWQYLEAYITQSAKRDPVRGLIIQGIYDNYYKTCAGTGTVHPWAFLGDILEQD</sequence>
<evidence type="ECO:0000313" key="2">
    <source>
        <dbReference type="Proteomes" id="UP001181355"/>
    </source>
</evidence>
<evidence type="ECO:0000313" key="1">
    <source>
        <dbReference type="EMBL" id="WMW80937.1"/>
    </source>
</evidence>
<reference evidence="1" key="1">
    <citation type="submission" date="2023-09" db="EMBL/GenBank/DDBJ databases">
        <title>Undibacterium sp. 20NA77.5 isolated from freshwater.</title>
        <authorList>
            <person name="Le V."/>
            <person name="Ko S.-R."/>
            <person name="Ahn C.-Y."/>
            <person name="Oh H.-M."/>
        </authorList>
    </citation>
    <scope>NUCLEOTIDE SEQUENCE</scope>
    <source>
        <strain evidence="1">20NA77.5</strain>
    </source>
</reference>
<gene>
    <name evidence="1" type="ORF">RF679_01325</name>
</gene>
<dbReference type="RefSeq" id="WP_309482428.1">
    <property type="nucleotide sequence ID" value="NZ_CP133720.1"/>
</dbReference>
<dbReference type="EMBL" id="CP133720">
    <property type="protein sequence ID" value="WMW80937.1"/>
    <property type="molecule type" value="Genomic_DNA"/>
</dbReference>
<evidence type="ECO:0008006" key="3">
    <source>
        <dbReference type="Google" id="ProtNLM"/>
    </source>
</evidence>
<proteinExistence type="predicted"/>
<dbReference type="SUPFAM" id="SSF53474">
    <property type="entry name" value="alpha/beta-Hydrolases"/>
    <property type="match status" value="1"/>
</dbReference>
<name>A0ABY9RKQ7_9BURK</name>
<organism evidence="1 2">
    <name type="scientific">Undibacterium cyanobacteriorum</name>
    <dbReference type="NCBI Taxonomy" id="3073561"/>
    <lineage>
        <taxon>Bacteria</taxon>
        <taxon>Pseudomonadati</taxon>
        <taxon>Pseudomonadota</taxon>
        <taxon>Betaproteobacteria</taxon>
        <taxon>Burkholderiales</taxon>
        <taxon>Oxalobacteraceae</taxon>
        <taxon>Undibacterium</taxon>
    </lineage>
</organism>